<organism evidence="2">
    <name type="scientific">Sesamum radiatum</name>
    <name type="common">Black benniseed</name>
    <dbReference type="NCBI Taxonomy" id="300843"/>
    <lineage>
        <taxon>Eukaryota</taxon>
        <taxon>Viridiplantae</taxon>
        <taxon>Streptophyta</taxon>
        <taxon>Embryophyta</taxon>
        <taxon>Tracheophyta</taxon>
        <taxon>Spermatophyta</taxon>
        <taxon>Magnoliopsida</taxon>
        <taxon>eudicotyledons</taxon>
        <taxon>Gunneridae</taxon>
        <taxon>Pentapetalae</taxon>
        <taxon>asterids</taxon>
        <taxon>lamiids</taxon>
        <taxon>Lamiales</taxon>
        <taxon>Pedaliaceae</taxon>
        <taxon>Sesamum</taxon>
    </lineage>
</organism>
<evidence type="ECO:0000313" key="2">
    <source>
        <dbReference type="EMBL" id="KAL0366766.1"/>
    </source>
</evidence>
<comment type="caution">
    <text evidence="2">The sequence shown here is derived from an EMBL/GenBank/DDBJ whole genome shotgun (WGS) entry which is preliminary data.</text>
</comment>
<feature type="compositionally biased region" description="Polar residues" evidence="1">
    <location>
        <begin position="1"/>
        <end position="30"/>
    </location>
</feature>
<name>A0AAW2QGK9_SESRA</name>
<sequence length="75" mass="8005">MSQSSALSEGTITSDPINPGSTPKCASTTPFGMVDPPRIVDARSEFSHINRKNADLFSKGSEGSNNSYPACFTRH</sequence>
<reference evidence="2" key="2">
    <citation type="journal article" date="2024" name="Plant">
        <title>Genomic evolution and insights into agronomic trait innovations of Sesamum species.</title>
        <authorList>
            <person name="Miao H."/>
            <person name="Wang L."/>
            <person name="Qu L."/>
            <person name="Liu H."/>
            <person name="Sun Y."/>
            <person name="Le M."/>
            <person name="Wang Q."/>
            <person name="Wei S."/>
            <person name="Zheng Y."/>
            <person name="Lin W."/>
            <person name="Duan Y."/>
            <person name="Cao H."/>
            <person name="Xiong S."/>
            <person name="Wang X."/>
            <person name="Wei L."/>
            <person name="Li C."/>
            <person name="Ma Q."/>
            <person name="Ju M."/>
            <person name="Zhao R."/>
            <person name="Li G."/>
            <person name="Mu C."/>
            <person name="Tian Q."/>
            <person name="Mei H."/>
            <person name="Zhang T."/>
            <person name="Gao T."/>
            <person name="Zhang H."/>
        </authorList>
    </citation>
    <scope>NUCLEOTIDE SEQUENCE</scope>
    <source>
        <strain evidence="2">G02</strain>
    </source>
</reference>
<proteinExistence type="predicted"/>
<reference evidence="2" key="1">
    <citation type="submission" date="2020-06" db="EMBL/GenBank/DDBJ databases">
        <authorList>
            <person name="Li T."/>
            <person name="Hu X."/>
            <person name="Zhang T."/>
            <person name="Song X."/>
            <person name="Zhang H."/>
            <person name="Dai N."/>
            <person name="Sheng W."/>
            <person name="Hou X."/>
            <person name="Wei L."/>
        </authorList>
    </citation>
    <scope>NUCLEOTIDE SEQUENCE</scope>
    <source>
        <strain evidence="2">G02</strain>
        <tissue evidence="2">Leaf</tissue>
    </source>
</reference>
<dbReference type="AlphaFoldDB" id="A0AAW2QGK9"/>
<gene>
    <name evidence="2" type="ORF">Sradi_3566700</name>
</gene>
<accession>A0AAW2QGK9</accession>
<feature type="region of interest" description="Disordered" evidence="1">
    <location>
        <begin position="1"/>
        <end position="33"/>
    </location>
</feature>
<feature type="region of interest" description="Disordered" evidence="1">
    <location>
        <begin position="54"/>
        <end position="75"/>
    </location>
</feature>
<protein>
    <submittedName>
        <fullName evidence="2">Uncharacterized protein</fullName>
    </submittedName>
</protein>
<dbReference type="EMBL" id="JACGWJ010000015">
    <property type="protein sequence ID" value="KAL0366766.1"/>
    <property type="molecule type" value="Genomic_DNA"/>
</dbReference>
<evidence type="ECO:0000256" key="1">
    <source>
        <dbReference type="SAM" id="MobiDB-lite"/>
    </source>
</evidence>